<evidence type="ECO:0000259" key="6">
    <source>
        <dbReference type="PROSITE" id="PS50262"/>
    </source>
</evidence>
<reference evidence="8" key="1">
    <citation type="submission" date="2025-08" db="UniProtKB">
        <authorList>
            <consortium name="RefSeq"/>
        </authorList>
    </citation>
    <scope>IDENTIFICATION</scope>
    <source>
        <tissue evidence="8">Testes</tissue>
    </source>
</reference>
<feature type="transmembrane region" description="Helical" evidence="5">
    <location>
        <begin position="30"/>
        <end position="52"/>
    </location>
</feature>
<protein>
    <submittedName>
        <fullName evidence="8">Mu-type opioid receptor-like</fullName>
    </submittedName>
</protein>
<feature type="domain" description="G-protein coupled receptors family 1 profile" evidence="6">
    <location>
        <begin position="43"/>
        <end position="302"/>
    </location>
</feature>
<dbReference type="Gene3D" id="1.20.1070.10">
    <property type="entry name" value="Rhodopsin 7-helix transmembrane proteins"/>
    <property type="match status" value="1"/>
</dbReference>
<evidence type="ECO:0000256" key="5">
    <source>
        <dbReference type="SAM" id="Phobius"/>
    </source>
</evidence>
<evidence type="ECO:0000256" key="2">
    <source>
        <dbReference type="ARBA" id="ARBA00022692"/>
    </source>
</evidence>
<evidence type="ECO:0000313" key="7">
    <source>
        <dbReference type="Proteomes" id="UP000694865"/>
    </source>
</evidence>
<dbReference type="SUPFAM" id="SSF81321">
    <property type="entry name" value="Family A G protein-coupled receptor-like"/>
    <property type="match status" value="1"/>
</dbReference>
<evidence type="ECO:0000313" key="8">
    <source>
        <dbReference type="RefSeq" id="XP_006825016.1"/>
    </source>
</evidence>
<keyword evidence="7" id="KW-1185">Reference proteome</keyword>
<feature type="transmembrane region" description="Helical" evidence="5">
    <location>
        <begin position="108"/>
        <end position="126"/>
    </location>
</feature>
<dbReference type="InterPro" id="IPR000276">
    <property type="entry name" value="GPCR_Rhodpsn"/>
</dbReference>
<organism evidence="7 8">
    <name type="scientific">Saccoglossus kowalevskii</name>
    <name type="common">Acorn worm</name>
    <dbReference type="NCBI Taxonomy" id="10224"/>
    <lineage>
        <taxon>Eukaryota</taxon>
        <taxon>Metazoa</taxon>
        <taxon>Hemichordata</taxon>
        <taxon>Enteropneusta</taxon>
        <taxon>Harrimaniidae</taxon>
        <taxon>Saccoglossus</taxon>
    </lineage>
</organism>
<feature type="transmembrane region" description="Helical" evidence="5">
    <location>
        <begin position="147"/>
        <end position="165"/>
    </location>
</feature>
<dbReference type="RefSeq" id="XP_006825016.1">
    <property type="nucleotide sequence ID" value="XM_006824953.1"/>
</dbReference>
<dbReference type="PANTHER" id="PTHR45698:SF1">
    <property type="entry name" value="TRACE AMINE-ASSOCIATED RECEPTOR 13C-LIKE"/>
    <property type="match status" value="1"/>
</dbReference>
<dbReference type="CDD" id="cd00637">
    <property type="entry name" value="7tm_classA_rhodopsin-like"/>
    <property type="match status" value="1"/>
</dbReference>
<dbReference type="PANTHER" id="PTHR45698">
    <property type="entry name" value="TRACE AMINE-ASSOCIATED RECEPTOR 19N-RELATED"/>
    <property type="match status" value="1"/>
</dbReference>
<dbReference type="PROSITE" id="PS50262">
    <property type="entry name" value="G_PROTEIN_RECEP_F1_2"/>
    <property type="match status" value="1"/>
</dbReference>
<feature type="transmembrane region" description="Helical" evidence="5">
    <location>
        <begin position="250"/>
        <end position="270"/>
    </location>
</feature>
<dbReference type="GeneID" id="102807556"/>
<dbReference type="InterPro" id="IPR017452">
    <property type="entry name" value="GPCR_Rhodpsn_7TM"/>
</dbReference>
<keyword evidence="3 5" id="KW-1133">Transmembrane helix</keyword>
<dbReference type="PRINTS" id="PR00237">
    <property type="entry name" value="GPCRRHODOPSN"/>
</dbReference>
<feature type="transmembrane region" description="Helical" evidence="5">
    <location>
        <begin position="185"/>
        <end position="208"/>
    </location>
</feature>
<feature type="transmembrane region" description="Helical" evidence="5">
    <location>
        <begin position="64"/>
        <end position="88"/>
    </location>
</feature>
<gene>
    <name evidence="8" type="primary">LOC102807556</name>
</gene>
<keyword evidence="4 5" id="KW-0472">Membrane</keyword>
<keyword evidence="2 5" id="KW-0812">Transmembrane</keyword>
<evidence type="ECO:0000256" key="3">
    <source>
        <dbReference type="ARBA" id="ARBA00022989"/>
    </source>
</evidence>
<dbReference type="Proteomes" id="UP000694865">
    <property type="component" value="Unplaced"/>
</dbReference>
<accession>A0ABM0MYC5</accession>
<comment type="subcellular location">
    <subcellularLocation>
        <location evidence="1">Membrane</location>
    </subcellularLocation>
</comment>
<sequence>MDIDLNSSIGLSSYPDANLSWANVKTLPELVCAVIISLLGIVGNSAACFVVWRMNKSNSNVRLLVINQSIVDLIASCIFTLFYVVPQIQITYNATAATVYCKLYWSEMLQYTTWIASSTNLTLIALDRYYAAIHPIRYHNNQQKINFKLVFLFEWIYAICCELYWPLTMEYKNGGCEPAEIVSRIGLLIVEVFFMVILPLTCMSYAYINIYLMFKKKERQITVTNSANDAVTVAQGSSWSKASTNIVKTFIVVTVSFALCWLPLTVYNFVHVCSGIVSYEGFIYNMCLVLACCNMCVNPLIYLFKYDRFKRELRRICECGVQDTSSNLRTTQTILEESQL</sequence>
<proteinExistence type="predicted"/>
<evidence type="ECO:0000256" key="4">
    <source>
        <dbReference type="ARBA" id="ARBA00023136"/>
    </source>
</evidence>
<evidence type="ECO:0000256" key="1">
    <source>
        <dbReference type="ARBA" id="ARBA00004370"/>
    </source>
</evidence>
<dbReference type="Pfam" id="PF00001">
    <property type="entry name" value="7tm_1"/>
    <property type="match status" value="1"/>
</dbReference>
<feature type="transmembrane region" description="Helical" evidence="5">
    <location>
        <begin position="282"/>
        <end position="304"/>
    </location>
</feature>
<name>A0ABM0MYC5_SACKO</name>